<sequence length="118" mass="12672">MRICLLIACLMVTLISADIGKDCTSDTDCGPDECCQILSDFMVVSKRNIAGTCQSYIPEGQSCDIFGKLNGFCSCLPGYACMALQVPIDGVTNAIQTRDLIPPQPGYTYDIKCAKESA</sequence>
<dbReference type="EMBL" id="HACG01038795">
    <property type="protein sequence ID" value="CEK85660.1"/>
    <property type="molecule type" value="Transcribed_RNA"/>
</dbReference>
<name>A0A0B7B0M2_9EUPU</name>
<reference evidence="2" key="1">
    <citation type="submission" date="2014-12" db="EMBL/GenBank/DDBJ databases">
        <title>Insight into the proteome of Arion vulgaris.</title>
        <authorList>
            <person name="Aradska J."/>
            <person name="Bulat T."/>
            <person name="Smidak R."/>
            <person name="Sarate P."/>
            <person name="Gangsoo J."/>
            <person name="Sialana F."/>
            <person name="Bilban M."/>
            <person name="Lubec G."/>
        </authorList>
    </citation>
    <scope>NUCLEOTIDE SEQUENCE</scope>
    <source>
        <tissue evidence="2">Skin</tissue>
    </source>
</reference>
<evidence type="ECO:0000256" key="1">
    <source>
        <dbReference type="SAM" id="SignalP"/>
    </source>
</evidence>
<dbReference type="Gene3D" id="2.10.80.10">
    <property type="entry name" value="Lipase, subunit A"/>
    <property type="match status" value="1"/>
</dbReference>
<keyword evidence="1" id="KW-0732">Signal</keyword>
<feature type="chain" id="PRO_5002111929" description="Prokineticin domain-containing protein" evidence="1">
    <location>
        <begin position="18"/>
        <end position="118"/>
    </location>
</feature>
<dbReference type="AlphaFoldDB" id="A0A0B7B0M2"/>
<feature type="signal peptide" evidence="1">
    <location>
        <begin position="1"/>
        <end position="17"/>
    </location>
</feature>
<accession>A0A0B7B0M2</accession>
<organism evidence="2">
    <name type="scientific">Arion vulgaris</name>
    <dbReference type="NCBI Taxonomy" id="1028688"/>
    <lineage>
        <taxon>Eukaryota</taxon>
        <taxon>Metazoa</taxon>
        <taxon>Spiralia</taxon>
        <taxon>Lophotrochozoa</taxon>
        <taxon>Mollusca</taxon>
        <taxon>Gastropoda</taxon>
        <taxon>Heterobranchia</taxon>
        <taxon>Euthyneura</taxon>
        <taxon>Panpulmonata</taxon>
        <taxon>Eupulmonata</taxon>
        <taxon>Stylommatophora</taxon>
        <taxon>Helicina</taxon>
        <taxon>Arionoidea</taxon>
        <taxon>Arionidae</taxon>
        <taxon>Arion</taxon>
    </lineage>
</organism>
<protein>
    <recommendedName>
        <fullName evidence="3">Prokineticin domain-containing protein</fullName>
    </recommendedName>
</protein>
<evidence type="ECO:0008006" key="3">
    <source>
        <dbReference type="Google" id="ProtNLM"/>
    </source>
</evidence>
<gene>
    <name evidence="2" type="primary">ORF149440</name>
</gene>
<proteinExistence type="predicted"/>
<evidence type="ECO:0000313" key="2">
    <source>
        <dbReference type="EMBL" id="CEK85660.1"/>
    </source>
</evidence>